<keyword evidence="1" id="KW-0378">Hydrolase</keyword>
<dbReference type="InterPro" id="IPR032719">
    <property type="entry name" value="WbsX"/>
</dbReference>
<comment type="caution">
    <text evidence="1">The sequence shown here is derived from an EMBL/GenBank/DDBJ whole genome shotgun (WGS) entry which is preliminary data.</text>
</comment>
<name>A0AAE3J1I8_9RHOB</name>
<dbReference type="InterPro" id="IPR007739">
    <property type="entry name" value="RgpF"/>
</dbReference>
<dbReference type="EMBL" id="JAOYFC010000003">
    <property type="protein sequence ID" value="MCV6825649.1"/>
    <property type="molecule type" value="Genomic_DNA"/>
</dbReference>
<dbReference type="PANTHER" id="PTHR41244:SF1">
    <property type="entry name" value="GLYCOSYLTRANSFERASE"/>
    <property type="match status" value="1"/>
</dbReference>
<dbReference type="Pfam" id="PF05045">
    <property type="entry name" value="RgpF"/>
    <property type="match status" value="1"/>
</dbReference>
<dbReference type="AlphaFoldDB" id="A0AAE3J1I8"/>
<dbReference type="PANTHER" id="PTHR41244">
    <property type="entry name" value="RHAMNAN SYNTHESIS F"/>
    <property type="match status" value="1"/>
</dbReference>
<accession>A0AAE3J1I8</accession>
<dbReference type="RefSeq" id="WP_263954581.1">
    <property type="nucleotide sequence ID" value="NZ_JAOYFC010000003.1"/>
</dbReference>
<sequence length="747" mass="85701">MSFQSRFARRLRIALQFFFAAKEDRKYIAKIKRSRRFDRTYYRDAHPHLHPLFKAFPERHFALRGELSGYRPNPDFSPADYIFLNSDLAQSGVRAFEHFIDIGHTEGRPIQKSDYLATDTSVSPPVLRLPPQLRKKRFAICLHIYYPDLWAEFSEVLTGLNIEFDLYVSATHRGDETNRLFENIRGDFPNAICFAMPNQGRDILPFVHLVNSGALADYDAICKIHTKKSPHRVDGDKWRRHLVKGLLDGEKTPLLLNNFLLDKTAAIWVADGQHYKGAKWWGSNLNPAQELLRRVEILPKPEALSFPAGSMYWLKPEMIAMIKGLDLTQEDFEIEQGQVDGTIAHAFERSIGYFAAAGGQEIRQTSQLLNPPKNENLSKPSYTSAFYLPQFHPTPENDAWWGKGFTEWASVVRAKPQFAGHNQPVLPSDLGFYDLRLPQTMAEQTSLARAAGIDAFCVYHYWFDGRRVLETPLDNLIASDEHDFPFYLCWANESWRRNWDGLSGEVLLEQTYSDGFEDALVRSTLTYMRDYRYERPNGNDPRFVIYRPDDMPEPEKNIERMRNAWRIHGIGEVEIGAVRFHINGTNPIAEDAVDFWIEMPPHNMITGDDVLYSKGGPNTLGHPAESKFEGLIYNYDNLALKAASPIAKNTIAGVMPSWDNTARRGVSAHIAYGSNPQSFRRWLTQVRKHRLPKSYRNELFVNAWNEWAENAALEPNQKYGTAFLETLKDQIASKEVRFTVSNQIAAE</sequence>
<organism evidence="1 2">
    <name type="scientific">Halocynthiibacter halioticoli</name>
    <dbReference type="NCBI Taxonomy" id="2986804"/>
    <lineage>
        <taxon>Bacteria</taxon>
        <taxon>Pseudomonadati</taxon>
        <taxon>Pseudomonadota</taxon>
        <taxon>Alphaproteobacteria</taxon>
        <taxon>Rhodobacterales</taxon>
        <taxon>Paracoccaceae</taxon>
        <taxon>Halocynthiibacter</taxon>
    </lineage>
</organism>
<dbReference type="GO" id="GO:0016787">
    <property type="term" value="F:hydrolase activity"/>
    <property type="evidence" value="ECO:0007669"/>
    <property type="project" value="UniProtKB-KW"/>
</dbReference>
<dbReference type="Pfam" id="PF14307">
    <property type="entry name" value="Glyco_tran_WbsX"/>
    <property type="match status" value="1"/>
</dbReference>
<proteinExistence type="predicted"/>
<gene>
    <name evidence="1" type="ORF">OH136_13890</name>
</gene>
<keyword evidence="2" id="KW-1185">Reference proteome</keyword>
<dbReference type="Proteomes" id="UP001208041">
    <property type="component" value="Unassembled WGS sequence"/>
</dbReference>
<protein>
    <submittedName>
        <fullName evidence="1">Glycoside hydrolase family 99-like domain-containing protein</fullName>
    </submittedName>
</protein>
<dbReference type="Gene3D" id="3.20.20.80">
    <property type="entry name" value="Glycosidases"/>
    <property type="match status" value="1"/>
</dbReference>
<evidence type="ECO:0000313" key="1">
    <source>
        <dbReference type="EMBL" id="MCV6825649.1"/>
    </source>
</evidence>
<reference evidence="1" key="1">
    <citation type="submission" date="2022-10" db="EMBL/GenBank/DDBJ databases">
        <authorList>
            <person name="Yue Y."/>
        </authorList>
    </citation>
    <scope>NUCLEOTIDE SEQUENCE</scope>
    <source>
        <strain evidence="1">Z654</strain>
    </source>
</reference>
<dbReference type="CDD" id="cd11579">
    <property type="entry name" value="Glyco_tran_WbsX"/>
    <property type="match status" value="1"/>
</dbReference>
<evidence type="ECO:0000313" key="2">
    <source>
        <dbReference type="Proteomes" id="UP001208041"/>
    </source>
</evidence>